<accession>A0A6J4MRG1</accession>
<evidence type="ECO:0000256" key="1">
    <source>
        <dbReference type="SAM" id="MobiDB-lite"/>
    </source>
</evidence>
<feature type="region of interest" description="Disordered" evidence="1">
    <location>
        <begin position="1"/>
        <end position="43"/>
    </location>
</feature>
<dbReference type="AlphaFoldDB" id="A0A6J4MRG1"/>
<organism evidence="2">
    <name type="scientific">uncultured Nocardioidaceae bacterium</name>
    <dbReference type="NCBI Taxonomy" id="253824"/>
    <lineage>
        <taxon>Bacteria</taxon>
        <taxon>Bacillati</taxon>
        <taxon>Actinomycetota</taxon>
        <taxon>Actinomycetes</taxon>
        <taxon>Propionibacteriales</taxon>
        <taxon>Nocardioidaceae</taxon>
        <taxon>environmental samples</taxon>
    </lineage>
</organism>
<protein>
    <submittedName>
        <fullName evidence="2">Uncharacterized protein</fullName>
    </submittedName>
</protein>
<proteinExistence type="predicted"/>
<reference evidence="2" key="1">
    <citation type="submission" date="2020-02" db="EMBL/GenBank/DDBJ databases">
        <authorList>
            <person name="Meier V. D."/>
        </authorList>
    </citation>
    <scope>NUCLEOTIDE SEQUENCE</scope>
    <source>
        <strain evidence="2">AVDCRST_MAG47</strain>
    </source>
</reference>
<sequence length="101" mass="10385">DALDPHRRARRHDSPHQGSGSGAGGRPGVARASDEGDRAAATGPARCTCCHLDIHRGATAAPGRQHSRGGRRRRPDLAAQATAALGADRRGGDSRPPGAEL</sequence>
<feature type="region of interest" description="Disordered" evidence="1">
    <location>
        <begin position="57"/>
        <end position="78"/>
    </location>
</feature>
<evidence type="ECO:0000313" key="2">
    <source>
        <dbReference type="EMBL" id="CAA9366735.1"/>
    </source>
</evidence>
<feature type="compositionally biased region" description="Basic residues" evidence="1">
    <location>
        <begin position="65"/>
        <end position="74"/>
    </location>
</feature>
<feature type="non-terminal residue" evidence="2">
    <location>
        <position position="1"/>
    </location>
</feature>
<dbReference type="EMBL" id="CADCUK010000046">
    <property type="protein sequence ID" value="CAA9366735.1"/>
    <property type="molecule type" value="Genomic_DNA"/>
</dbReference>
<name>A0A6J4MRG1_9ACTN</name>
<feature type="non-terminal residue" evidence="2">
    <location>
        <position position="101"/>
    </location>
</feature>
<gene>
    <name evidence="2" type="ORF">AVDCRST_MAG47-662</name>
</gene>